<comment type="subcellular location">
    <subcellularLocation>
        <location evidence="1">Endoplasmic reticulum membrane</location>
        <topology evidence="1">Multi-pass membrane protein</topology>
    </subcellularLocation>
</comment>
<feature type="transmembrane region" description="Helical" evidence="9">
    <location>
        <begin position="289"/>
        <end position="307"/>
    </location>
</feature>
<keyword evidence="6 9" id="KW-0472">Membrane</keyword>
<dbReference type="Pfam" id="PF01569">
    <property type="entry name" value="PAP2"/>
    <property type="match status" value="1"/>
</dbReference>
<dbReference type="AlphaFoldDB" id="A0A1Y2AUR7"/>
<evidence type="ECO:0000256" key="5">
    <source>
        <dbReference type="ARBA" id="ARBA00022989"/>
    </source>
</evidence>
<organism evidence="11 12">
    <name type="scientific">Naematelia encephala</name>
    <dbReference type="NCBI Taxonomy" id="71784"/>
    <lineage>
        <taxon>Eukaryota</taxon>
        <taxon>Fungi</taxon>
        <taxon>Dikarya</taxon>
        <taxon>Basidiomycota</taxon>
        <taxon>Agaricomycotina</taxon>
        <taxon>Tremellomycetes</taxon>
        <taxon>Tremellales</taxon>
        <taxon>Naemateliaceae</taxon>
        <taxon>Naematelia</taxon>
    </lineage>
</organism>
<dbReference type="SUPFAM" id="SSF48317">
    <property type="entry name" value="Acid phosphatase/Vanadium-dependent haloperoxidase"/>
    <property type="match status" value="1"/>
</dbReference>
<dbReference type="GO" id="GO:0005789">
    <property type="term" value="C:endoplasmic reticulum membrane"/>
    <property type="evidence" value="ECO:0007669"/>
    <property type="project" value="UniProtKB-SubCell"/>
</dbReference>
<keyword evidence="11" id="KW-0560">Oxidoreductase</keyword>
<evidence type="ECO:0000256" key="8">
    <source>
        <dbReference type="SAM" id="MobiDB-lite"/>
    </source>
</evidence>
<evidence type="ECO:0000313" key="12">
    <source>
        <dbReference type="Proteomes" id="UP000193986"/>
    </source>
</evidence>
<keyword evidence="11" id="KW-0575">Peroxidase</keyword>
<name>A0A1Y2AUR7_9TREE</name>
<evidence type="ECO:0000256" key="3">
    <source>
        <dbReference type="ARBA" id="ARBA00022801"/>
    </source>
</evidence>
<protein>
    <submittedName>
        <fullName evidence="11">Phosphatidic acid phosphatase type 2/haloperoxidase</fullName>
    </submittedName>
</protein>
<dbReference type="Gene3D" id="1.20.144.10">
    <property type="entry name" value="Phosphatidic acid phosphatase type 2/haloperoxidase"/>
    <property type="match status" value="1"/>
</dbReference>
<evidence type="ECO:0000256" key="2">
    <source>
        <dbReference type="ARBA" id="ARBA00022692"/>
    </source>
</evidence>
<feature type="transmembrane region" description="Helical" evidence="9">
    <location>
        <begin position="229"/>
        <end position="254"/>
    </location>
</feature>
<comment type="caution">
    <text evidence="11">The sequence shown here is derived from an EMBL/GenBank/DDBJ whole genome shotgun (WGS) entry which is preliminary data.</text>
</comment>
<dbReference type="Proteomes" id="UP000193986">
    <property type="component" value="Unassembled WGS sequence"/>
</dbReference>
<evidence type="ECO:0000256" key="6">
    <source>
        <dbReference type="ARBA" id="ARBA00023136"/>
    </source>
</evidence>
<dbReference type="CDD" id="cd03388">
    <property type="entry name" value="PAP2_SPPase1"/>
    <property type="match status" value="1"/>
</dbReference>
<dbReference type="PANTHER" id="PTHR14969:SF28">
    <property type="entry name" value="DIHYDROSPHINGOSINE 1-PHOSPHATE PHOSPHATASE LCB3-RELATED"/>
    <property type="match status" value="1"/>
</dbReference>
<feature type="transmembrane region" description="Helical" evidence="9">
    <location>
        <begin position="95"/>
        <end position="120"/>
    </location>
</feature>
<evidence type="ECO:0000256" key="7">
    <source>
        <dbReference type="ARBA" id="ARBA00038324"/>
    </source>
</evidence>
<feature type="transmembrane region" description="Helical" evidence="9">
    <location>
        <begin position="260"/>
        <end position="277"/>
    </location>
</feature>
<dbReference type="GO" id="GO:0042392">
    <property type="term" value="F:sphingosine-1-phosphate phosphatase activity"/>
    <property type="evidence" value="ECO:0007669"/>
    <property type="project" value="TreeGrafter"/>
</dbReference>
<keyword evidence="2 9" id="KW-0812">Transmembrane</keyword>
<feature type="transmembrane region" description="Helical" evidence="9">
    <location>
        <begin position="484"/>
        <end position="506"/>
    </location>
</feature>
<dbReference type="InParanoid" id="A0A1Y2AUR7"/>
<proteinExistence type="inferred from homology"/>
<feature type="region of interest" description="Disordered" evidence="8">
    <location>
        <begin position="428"/>
        <end position="473"/>
    </location>
</feature>
<evidence type="ECO:0000256" key="4">
    <source>
        <dbReference type="ARBA" id="ARBA00022824"/>
    </source>
</evidence>
<accession>A0A1Y2AUR7</accession>
<dbReference type="STRING" id="71784.A0A1Y2AUR7"/>
<dbReference type="GO" id="GO:0004601">
    <property type="term" value="F:peroxidase activity"/>
    <property type="evidence" value="ECO:0007669"/>
    <property type="project" value="UniProtKB-KW"/>
</dbReference>
<dbReference type="PANTHER" id="PTHR14969">
    <property type="entry name" value="SPHINGOSINE-1-PHOSPHATE PHOSPHOHYDROLASE"/>
    <property type="match status" value="1"/>
</dbReference>
<gene>
    <name evidence="11" type="ORF">BCR39DRAFT_541503</name>
</gene>
<evidence type="ECO:0000313" key="11">
    <source>
        <dbReference type="EMBL" id="ORY26226.1"/>
    </source>
</evidence>
<sequence>MATRSRAAPTSIVLPPPPDIILPTAETALYQHTPSPSARVKAEWEPGCQPDEVYDRVLPSWRAALRRWLVVRLRKEKEWMSAWQGRVRTTARDRYFYWTAVFGTHTFFLTFLPMFFFYGFPDQGRNMLYVAGLGTYLSSFAKDLVCTPRPYSPPMVRLTMSTHHHEYGFPSSHSTSAVSIALLASEWLFRHRDQVGWSALLLGWSFLAVYMVSVAGGRLYTGMHSTADVIGGSLIGAICWLLIAVFGAPILAWLDSGSSLVPGIMVPLILALVHYHPEPVDDCPCFEDAIAFISVILGSCLSSWFMATHPSFVSPDRVLGISEYHVTLRPLVALVRVLVGMVILFAWRFVAKSSLLRVLPPVFRAFSSLLEVDLPTRKHYMSAQDYSGFPQTPVGAIPSFVDLHGMGNDSPSVSTDNSPETEKSAFLQVGDTKSSSLAPPGSGTSGALRQRKAQGSKSQESKDASQSISVRGHRRPRIKFDAEVLTKFGVYTGIGFLATAMIPALFDLIERRVR</sequence>
<feature type="transmembrane region" description="Helical" evidence="9">
    <location>
        <begin position="195"/>
        <end position="217"/>
    </location>
</feature>
<dbReference type="EMBL" id="MCFC01000049">
    <property type="protein sequence ID" value="ORY26226.1"/>
    <property type="molecule type" value="Genomic_DNA"/>
</dbReference>
<keyword evidence="5 9" id="KW-1133">Transmembrane helix</keyword>
<keyword evidence="3" id="KW-0378">Hydrolase</keyword>
<evidence type="ECO:0000259" key="10">
    <source>
        <dbReference type="SMART" id="SM00014"/>
    </source>
</evidence>
<dbReference type="OrthoDB" id="301434at2759"/>
<dbReference type="InterPro" id="IPR000326">
    <property type="entry name" value="PAP2/HPO"/>
</dbReference>
<feature type="compositionally biased region" description="Polar residues" evidence="8">
    <location>
        <begin position="455"/>
        <end position="469"/>
    </location>
</feature>
<feature type="transmembrane region" description="Helical" evidence="9">
    <location>
        <begin position="327"/>
        <end position="347"/>
    </location>
</feature>
<keyword evidence="4" id="KW-0256">Endoplasmic reticulum</keyword>
<keyword evidence="12" id="KW-1185">Reference proteome</keyword>
<evidence type="ECO:0000256" key="9">
    <source>
        <dbReference type="SAM" id="Phobius"/>
    </source>
</evidence>
<evidence type="ECO:0000256" key="1">
    <source>
        <dbReference type="ARBA" id="ARBA00004477"/>
    </source>
</evidence>
<dbReference type="FunCoup" id="A0A1Y2AUR7">
    <property type="interactions" value="261"/>
</dbReference>
<comment type="similarity">
    <text evidence="7">Belongs to the type 2 lipid phosphate phosphatase family.</text>
</comment>
<dbReference type="InterPro" id="IPR036938">
    <property type="entry name" value="PAP2/HPO_sf"/>
</dbReference>
<feature type="domain" description="Phosphatidic acid phosphatase type 2/haloperoxidase" evidence="10">
    <location>
        <begin position="126"/>
        <end position="244"/>
    </location>
</feature>
<reference evidence="11 12" key="1">
    <citation type="submission" date="2016-07" db="EMBL/GenBank/DDBJ databases">
        <title>Pervasive Adenine N6-methylation of Active Genes in Fungi.</title>
        <authorList>
            <consortium name="DOE Joint Genome Institute"/>
            <person name="Mondo S.J."/>
            <person name="Dannebaum R.O."/>
            <person name="Kuo R.C."/>
            <person name="Labutti K."/>
            <person name="Haridas S."/>
            <person name="Kuo A."/>
            <person name="Salamov A."/>
            <person name="Ahrendt S.R."/>
            <person name="Lipzen A."/>
            <person name="Sullivan W."/>
            <person name="Andreopoulos W.B."/>
            <person name="Clum A."/>
            <person name="Lindquist E."/>
            <person name="Daum C."/>
            <person name="Ramamoorthy G.K."/>
            <person name="Gryganskyi A."/>
            <person name="Culley D."/>
            <person name="Magnuson J.K."/>
            <person name="James T.Y."/>
            <person name="O'Malley M.A."/>
            <person name="Stajich J.E."/>
            <person name="Spatafora J.W."/>
            <person name="Visel A."/>
            <person name="Grigoriev I.V."/>
        </authorList>
    </citation>
    <scope>NUCLEOTIDE SEQUENCE [LARGE SCALE GENOMIC DNA]</scope>
    <source>
        <strain evidence="11 12">68-887.2</strain>
    </source>
</reference>
<dbReference type="SMART" id="SM00014">
    <property type="entry name" value="acidPPc"/>
    <property type="match status" value="1"/>
</dbReference>